<reference evidence="1 2" key="1">
    <citation type="journal article" date="2016" name="Nat. Commun.">
        <title>Thousands of microbial genomes shed light on interconnected biogeochemical processes in an aquifer system.</title>
        <authorList>
            <person name="Anantharaman K."/>
            <person name="Brown C.T."/>
            <person name="Hug L.A."/>
            <person name="Sharon I."/>
            <person name="Castelle C.J."/>
            <person name="Probst A.J."/>
            <person name="Thomas B.C."/>
            <person name="Singh A."/>
            <person name="Wilkins M.J."/>
            <person name="Karaoz U."/>
            <person name="Brodie E.L."/>
            <person name="Williams K.H."/>
            <person name="Hubbard S.S."/>
            <person name="Banfield J.F."/>
        </authorList>
    </citation>
    <scope>NUCLEOTIDE SEQUENCE [LARGE SCALE GENOMIC DNA]</scope>
</reference>
<comment type="caution">
    <text evidence="1">The sequence shown here is derived from an EMBL/GenBank/DDBJ whole genome shotgun (WGS) entry which is preliminary data.</text>
</comment>
<protein>
    <submittedName>
        <fullName evidence="1">Uncharacterized protein</fullName>
    </submittedName>
</protein>
<dbReference type="AlphaFoldDB" id="A0A1F7FHR1"/>
<accession>A0A1F7FHR1</accession>
<organism evidence="1 2">
    <name type="scientific">Candidatus Raymondbacteria bacterium RIFOXYD12_FULL_49_13</name>
    <dbReference type="NCBI Taxonomy" id="1817890"/>
    <lineage>
        <taxon>Bacteria</taxon>
        <taxon>Raymondiibacteriota</taxon>
    </lineage>
</organism>
<proteinExistence type="predicted"/>
<evidence type="ECO:0000313" key="1">
    <source>
        <dbReference type="EMBL" id="OGK06012.1"/>
    </source>
</evidence>
<evidence type="ECO:0000313" key="2">
    <source>
        <dbReference type="Proteomes" id="UP000179243"/>
    </source>
</evidence>
<sequence length="403" mass="46771">MSDRMKRNFFVLILYICVNLSFSLSVVQIQSEYSDSIDYSYIVHKINLLPLPKDIALEKHQLLSLGNSQIDSIRGVLFDCLKEITVKTNREPSLKSELIKGSLWNQLYQLKVDSAYHKADHIFKMISARFPDNIEGPWFRAINQIESGDMFIGISILDSLSKTKVTNRHFWSDYEKYALFALLPNHNKYCAIDELNLLRQRDSVPSEGCGNNDFLKIYKWSVQSGIGGNAMPKFLYQLKFNFSKKWASNQFSPTAIMIVNSPDNLIPQFYTGSKLNEILFNETEADIYMIIDLNPNVVSLQDFVSDKIQGKYDSISIRDDFIDQQAYSIQGFQRNAHRNAYGSYGWFIAFDRYYYGNNTFNKEPSLKMHSRKIRYLIFLNACKSDRVDAEKKLKPIIETFLYD</sequence>
<name>A0A1F7FHR1_UNCRA</name>
<dbReference type="EMBL" id="MFYX01000042">
    <property type="protein sequence ID" value="OGK06012.1"/>
    <property type="molecule type" value="Genomic_DNA"/>
</dbReference>
<gene>
    <name evidence="1" type="ORF">A2519_14680</name>
</gene>
<dbReference type="Proteomes" id="UP000179243">
    <property type="component" value="Unassembled WGS sequence"/>
</dbReference>